<organism evidence="3 4">
    <name type="scientific">Estrella lausannensis</name>
    <dbReference type="NCBI Taxonomy" id="483423"/>
    <lineage>
        <taxon>Bacteria</taxon>
        <taxon>Pseudomonadati</taxon>
        <taxon>Chlamydiota</taxon>
        <taxon>Chlamydiia</taxon>
        <taxon>Parachlamydiales</taxon>
        <taxon>Candidatus Criblamydiaceae</taxon>
        <taxon>Estrella</taxon>
    </lineage>
</organism>
<dbReference type="Pfam" id="PF04030">
    <property type="entry name" value="ALO"/>
    <property type="match status" value="1"/>
</dbReference>
<dbReference type="GO" id="GO:0003885">
    <property type="term" value="F:D-arabinono-1,4-lactone oxidase activity"/>
    <property type="evidence" value="ECO:0007669"/>
    <property type="project" value="InterPro"/>
</dbReference>
<dbReference type="InterPro" id="IPR006094">
    <property type="entry name" value="Oxid_FAD_bind_N"/>
</dbReference>
<dbReference type="InterPro" id="IPR016166">
    <property type="entry name" value="FAD-bd_PCMH"/>
</dbReference>
<dbReference type="Gene3D" id="3.30.465.10">
    <property type="match status" value="1"/>
</dbReference>
<accession>A0A0H5DQF3</accession>
<evidence type="ECO:0000259" key="2">
    <source>
        <dbReference type="PROSITE" id="PS51387"/>
    </source>
</evidence>
<keyword evidence="4" id="KW-1185">Reference proteome</keyword>
<dbReference type="SUPFAM" id="SSF56176">
    <property type="entry name" value="FAD-binding/transporter-associated domain-like"/>
    <property type="match status" value="1"/>
</dbReference>
<dbReference type="InterPro" id="IPR010031">
    <property type="entry name" value="FAD_lactone_oxidase-like"/>
</dbReference>
<dbReference type="PROSITE" id="PS51387">
    <property type="entry name" value="FAD_PCMH"/>
    <property type="match status" value="1"/>
</dbReference>
<dbReference type="Proteomes" id="UP000220251">
    <property type="component" value="Unassembled WGS sequence"/>
</dbReference>
<proteinExistence type="predicted"/>
<evidence type="ECO:0000313" key="3">
    <source>
        <dbReference type="EMBL" id="CRX38752.1"/>
    </source>
</evidence>
<dbReference type="PANTHER" id="PTHR43762:SF1">
    <property type="entry name" value="D-ARABINONO-1,4-LACTONE OXIDASE"/>
    <property type="match status" value="1"/>
</dbReference>
<dbReference type="PANTHER" id="PTHR43762">
    <property type="entry name" value="L-GULONOLACTONE OXIDASE"/>
    <property type="match status" value="1"/>
</dbReference>
<gene>
    <name evidence="3" type="ORF">ELAC_1416</name>
</gene>
<dbReference type="Pfam" id="PF01565">
    <property type="entry name" value="FAD_binding_4"/>
    <property type="match status" value="1"/>
</dbReference>
<keyword evidence="1" id="KW-0560">Oxidoreductase</keyword>
<protein>
    <submittedName>
        <fullName evidence="3">FAD linked oxidase-like protein</fullName>
    </submittedName>
</protein>
<dbReference type="InterPro" id="IPR036318">
    <property type="entry name" value="FAD-bd_PCMH-like_sf"/>
</dbReference>
<reference evidence="4" key="1">
    <citation type="submission" date="2015-06" db="EMBL/GenBank/DDBJ databases">
        <authorList>
            <person name="Bertelli C."/>
        </authorList>
    </citation>
    <scope>NUCLEOTIDE SEQUENCE [LARGE SCALE GENOMIC DNA]</scope>
    <source>
        <strain evidence="4">CRIB-30</strain>
    </source>
</reference>
<dbReference type="AlphaFoldDB" id="A0A0H5DQF3"/>
<dbReference type="GO" id="GO:0071949">
    <property type="term" value="F:FAD binding"/>
    <property type="evidence" value="ECO:0007669"/>
    <property type="project" value="InterPro"/>
</dbReference>
<feature type="domain" description="FAD-binding PCMH-type" evidence="2">
    <location>
        <begin position="14"/>
        <end position="178"/>
    </location>
</feature>
<sequence length="444" mass="49952">MGKLKKEIAGWGGMAKGETCLFRPEKIEHILRGSPLFSARGLGRSYGDASLNTGGEVILMERLNRLLSFNAENHVLKAEAGATIRDIVETFSTKGYFVPVTPGTKEATLGGCLAADAHGKNHHADGSFSDHVLEFELMLPDGTKRRVRRQDEELFYATAGGMGLTGVITEVTLKLLPVETPFIKVLNTPFESLTCLIKKLNESSDAARYSVAWLDLLSFKNDKVNSILIEGDHAKRGELPDKLKSKEAKPISIPFSFPSLALNRTTQKLFNKIYFYQQKKKGAPFFCHYNPFFYPLDRIGNWNRMYGSRGFYQYQFVVPEANAEEALRDILAHLTAARCPVYLAVLKKFGKKNPGYLSFPMEGFTLAMDIPGNQPDLFHLLCQLDLIVMKNHGRVYLAKDFHVTPDVFRAMYPDYTRFLAVKRKVDPANLIQTDLARRLRIGEQ</sequence>
<evidence type="ECO:0000256" key="1">
    <source>
        <dbReference type="ARBA" id="ARBA00023002"/>
    </source>
</evidence>
<dbReference type="EMBL" id="CWGJ01000019">
    <property type="protein sequence ID" value="CRX38752.1"/>
    <property type="molecule type" value="Genomic_DNA"/>
</dbReference>
<name>A0A0H5DQF3_9BACT</name>
<dbReference type="InterPro" id="IPR007173">
    <property type="entry name" value="ALO_C"/>
</dbReference>
<dbReference type="InterPro" id="IPR016169">
    <property type="entry name" value="FAD-bd_PCMH_sub2"/>
</dbReference>
<dbReference type="GO" id="GO:0016020">
    <property type="term" value="C:membrane"/>
    <property type="evidence" value="ECO:0007669"/>
    <property type="project" value="InterPro"/>
</dbReference>
<evidence type="ECO:0000313" key="4">
    <source>
        <dbReference type="Proteomes" id="UP000220251"/>
    </source>
</evidence>